<dbReference type="PANTHER" id="PTHR43133">
    <property type="entry name" value="RNA POLYMERASE ECF-TYPE SIGMA FACTO"/>
    <property type="match status" value="1"/>
</dbReference>
<dbReference type="Gene3D" id="1.10.1740.10">
    <property type="match status" value="1"/>
</dbReference>
<dbReference type="Proteomes" id="UP000320179">
    <property type="component" value="Chromosome"/>
</dbReference>
<organism evidence="9 10">
    <name type="scientific">Myxococcus xanthus</name>
    <dbReference type="NCBI Taxonomy" id="34"/>
    <lineage>
        <taxon>Bacteria</taxon>
        <taxon>Pseudomonadati</taxon>
        <taxon>Myxococcota</taxon>
        <taxon>Myxococcia</taxon>
        <taxon>Myxococcales</taxon>
        <taxon>Cystobacterineae</taxon>
        <taxon>Myxococcaceae</taxon>
        <taxon>Myxococcus</taxon>
    </lineage>
</organism>
<dbReference type="EMBL" id="CP017174">
    <property type="protein sequence ID" value="QDE69626.1"/>
    <property type="molecule type" value="Genomic_DNA"/>
</dbReference>
<dbReference type="InterPro" id="IPR013324">
    <property type="entry name" value="RNA_pol_sigma_r3/r4-like"/>
</dbReference>
<dbReference type="Pfam" id="PF08281">
    <property type="entry name" value="Sigma70_r4_2"/>
    <property type="match status" value="1"/>
</dbReference>
<dbReference type="CDD" id="cd06171">
    <property type="entry name" value="Sigma70_r4"/>
    <property type="match status" value="1"/>
</dbReference>
<dbReference type="InterPro" id="IPR036388">
    <property type="entry name" value="WH-like_DNA-bd_sf"/>
</dbReference>
<dbReference type="GO" id="GO:0016987">
    <property type="term" value="F:sigma factor activity"/>
    <property type="evidence" value="ECO:0007669"/>
    <property type="project" value="UniProtKB-KW"/>
</dbReference>
<name>A0AAE6G2B4_MYXXA</name>
<gene>
    <name evidence="9" type="ORF">BHS09_23030</name>
</gene>
<dbReference type="InterPro" id="IPR014284">
    <property type="entry name" value="RNA_pol_sigma-70_dom"/>
</dbReference>
<dbReference type="InterPro" id="IPR013325">
    <property type="entry name" value="RNA_pol_sigma_r2"/>
</dbReference>
<evidence type="ECO:0000256" key="5">
    <source>
        <dbReference type="ARBA" id="ARBA00023163"/>
    </source>
</evidence>
<dbReference type="InterPro" id="IPR007627">
    <property type="entry name" value="RNA_pol_sigma70_r2"/>
</dbReference>
<dbReference type="GO" id="GO:0006352">
    <property type="term" value="P:DNA-templated transcription initiation"/>
    <property type="evidence" value="ECO:0007669"/>
    <property type="project" value="InterPro"/>
</dbReference>
<dbReference type="PANTHER" id="PTHR43133:SF8">
    <property type="entry name" value="RNA POLYMERASE SIGMA FACTOR HI_1459-RELATED"/>
    <property type="match status" value="1"/>
</dbReference>
<dbReference type="Gene3D" id="1.10.10.10">
    <property type="entry name" value="Winged helix-like DNA-binding domain superfamily/Winged helix DNA-binding domain"/>
    <property type="match status" value="1"/>
</dbReference>
<evidence type="ECO:0000313" key="10">
    <source>
        <dbReference type="Proteomes" id="UP000320179"/>
    </source>
</evidence>
<dbReference type="Pfam" id="PF04542">
    <property type="entry name" value="Sigma70_r2"/>
    <property type="match status" value="1"/>
</dbReference>
<accession>A0AAE6G2B4</accession>
<sequence>MGRVRVAPRRVGGVLGPETSDERLMLAFQAGDARAFEALVRKHRTPVFNFILRFTGHRARAEDVLQETWLKVVRSAGDYTPKAKFTTWLYTIARNLCVDSARKESYRQVSSLEAPAPGAERDESRPLGEGLPDAGASPERGAYNARLRPLLERALATLPDEQREVFTLREYSGIPFKDIAEVTGVSENTVKSRMRYALDGLRRRLAEMGVDGDLAEDGRTVVG</sequence>
<comment type="similarity">
    <text evidence="1">Belongs to the sigma-70 factor family. ECF subfamily.</text>
</comment>
<dbReference type="InterPro" id="IPR039425">
    <property type="entry name" value="RNA_pol_sigma-70-like"/>
</dbReference>
<reference evidence="9 10" key="1">
    <citation type="journal article" date="2019" name="Science">
        <title>Social genes are selection hotspots in kin groups of a soil microbe.</title>
        <authorList>
            <person name="Wielgoss S."/>
            <person name="Wolfensberger R."/>
            <person name="Sun L."/>
            <person name="Fiegna F."/>
            <person name="Velicer G.J."/>
        </authorList>
    </citation>
    <scope>NUCLEOTIDE SEQUENCE [LARGE SCALE GENOMIC DNA]</scope>
    <source>
        <strain evidence="9 10">MC3.5.9c15</strain>
    </source>
</reference>
<evidence type="ECO:0000259" key="7">
    <source>
        <dbReference type="Pfam" id="PF04542"/>
    </source>
</evidence>
<evidence type="ECO:0000259" key="8">
    <source>
        <dbReference type="Pfam" id="PF08281"/>
    </source>
</evidence>
<evidence type="ECO:0000256" key="3">
    <source>
        <dbReference type="ARBA" id="ARBA00023082"/>
    </source>
</evidence>
<dbReference type="GO" id="GO:0003677">
    <property type="term" value="F:DNA binding"/>
    <property type="evidence" value="ECO:0007669"/>
    <property type="project" value="UniProtKB-KW"/>
</dbReference>
<keyword evidence="3" id="KW-0731">Sigma factor</keyword>
<evidence type="ECO:0000256" key="1">
    <source>
        <dbReference type="ARBA" id="ARBA00010641"/>
    </source>
</evidence>
<feature type="domain" description="RNA polymerase sigma-70 region 2" evidence="7">
    <location>
        <begin position="39"/>
        <end position="105"/>
    </location>
</feature>
<keyword evidence="4" id="KW-0238">DNA-binding</keyword>
<keyword evidence="5" id="KW-0804">Transcription</keyword>
<feature type="domain" description="RNA polymerase sigma factor 70 region 4 type 2" evidence="8">
    <location>
        <begin position="151"/>
        <end position="196"/>
    </location>
</feature>
<evidence type="ECO:0000256" key="6">
    <source>
        <dbReference type="SAM" id="MobiDB-lite"/>
    </source>
</evidence>
<protein>
    <submittedName>
        <fullName evidence="9">RNA polymerase subunit sigma</fullName>
    </submittedName>
</protein>
<dbReference type="SUPFAM" id="SSF88946">
    <property type="entry name" value="Sigma2 domain of RNA polymerase sigma factors"/>
    <property type="match status" value="1"/>
</dbReference>
<dbReference type="NCBIfam" id="NF009166">
    <property type="entry name" value="PRK12513.1"/>
    <property type="match status" value="1"/>
</dbReference>
<proteinExistence type="inferred from homology"/>
<dbReference type="AlphaFoldDB" id="A0AAE6G2B4"/>
<evidence type="ECO:0000313" key="9">
    <source>
        <dbReference type="EMBL" id="QDE69626.1"/>
    </source>
</evidence>
<dbReference type="SUPFAM" id="SSF88659">
    <property type="entry name" value="Sigma3 and sigma4 domains of RNA polymerase sigma factors"/>
    <property type="match status" value="1"/>
</dbReference>
<feature type="region of interest" description="Disordered" evidence="6">
    <location>
        <begin position="108"/>
        <end position="140"/>
    </location>
</feature>
<keyword evidence="2" id="KW-0805">Transcription regulation</keyword>
<evidence type="ECO:0000256" key="4">
    <source>
        <dbReference type="ARBA" id="ARBA00023125"/>
    </source>
</evidence>
<dbReference type="NCBIfam" id="TIGR02937">
    <property type="entry name" value="sigma70-ECF"/>
    <property type="match status" value="1"/>
</dbReference>
<evidence type="ECO:0000256" key="2">
    <source>
        <dbReference type="ARBA" id="ARBA00023015"/>
    </source>
</evidence>
<dbReference type="InterPro" id="IPR013249">
    <property type="entry name" value="RNA_pol_sigma70_r4_t2"/>
</dbReference>